<dbReference type="EMBL" id="GL445000">
    <property type="protein sequence ID" value="EFN60307.1"/>
    <property type="molecule type" value="Genomic_DNA"/>
</dbReference>
<gene>
    <name evidence="2" type="ORF">EAG_14506</name>
</gene>
<proteinExistence type="predicted"/>
<accession>E2B1Z0</accession>
<evidence type="ECO:0000313" key="2">
    <source>
        <dbReference type="EMBL" id="EFN60307.1"/>
    </source>
</evidence>
<evidence type="ECO:0000313" key="3">
    <source>
        <dbReference type="Proteomes" id="UP000000311"/>
    </source>
</evidence>
<feature type="compositionally biased region" description="Basic and acidic residues" evidence="1">
    <location>
        <begin position="218"/>
        <end position="227"/>
    </location>
</feature>
<dbReference type="AlphaFoldDB" id="E2B1Z0"/>
<keyword evidence="3" id="KW-1185">Reference proteome</keyword>
<organism evidence="3">
    <name type="scientific">Camponotus floridanus</name>
    <name type="common">Florida carpenter ant</name>
    <dbReference type="NCBI Taxonomy" id="104421"/>
    <lineage>
        <taxon>Eukaryota</taxon>
        <taxon>Metazoa</taxon>
        <taxon>Ecdysozoa</taxon>
        <taxon>Arthropoda</taxon>
        <taxon>Hexapoda</taxon>
        <taxon>Insecta</taxon>
        <taxon>Pterygota</taxon>
        <taxon>Neoptera</taxon>
        <taxon>Endopterygota</taxon>
        <taxon>Hymenoptera</taxon>
        <taxon>Apocrita</taxon>
        <taxon>Aculeata</taxon>
        <taxon>Formicoidea</taxon>
        <taxon>Formicidae</taxon>
        <taxon>Formicinae</taxon>
        <taxon>Camponotus</taxon>
    </lineage>
</organism>
<dbReference type="Proteomes" id="UP000000311">
    <property type="component" value="Unassembled WGS sequence"/>
</dbReference>
<name>E2B1Z0_CAMFO</name>
<dbReference type="InParanoid" id="E2B1Z0"/>
<evidence type="ECO:0000256" key="1">
    <source>
        <dbReference type="SAM" id="MobiDB-lite"/>
    </source>
</evidence>
<reference evidence="2 3" key="1">
    <citation type="journal article" date="2010" name="Science">
        <title>Genomic comparison of the ants Camponotus floridanus and Harpegnathos saltator.</title>
        <authorList>
            <person name="Bonasio R."/>
            <person name="Zhang G."/>
            <person name="Ye C."/>
            <person name="Mutti N.S."/>
            <person name="Fang X."/>
            <person name="Qin N."/>
            <person name="Donahue G."/>
            <person name="Yang P."/>
            <person name="Li Q."/>
            <person name="Li C."/>
            <person name="Zhang P."/>
            <person name="Huang Z."/>
            <person name="Berger S.L."/>
            <person name="Reinberg D."/>
            <person name="Wang J."/>
            <person name="Liebig J."/>
        </authorList>
    </citation>
    <scope>NUCLEOTIDE SEQUENCE [LARGE SCALE GENOMIC DNA]</scope>
    <source>
        <strain evidence="3">C129</strain>
    </source>
</reference>
<protein>
    <submittedName>
        <fullName evidence="2">Uncharacterized protein</fullName>
    </submittedName>
</protein>
<feature type="region of interest" description="Disordered" evidence="1">
    <location>
        <begin position="198"/>
        <end position="228"/>
    </location>
</feature>
<sequence length="260" mass="29736">MTIREVKKSHEYVTSIDNRWQNKPSNRIVLCIRRLTQRCLDLTNQPLIADSRDHLERRNYIFLNILVLRFSSPNDLRNLSLTAGSLSLGHPKWHFPDLRDKMAVKFLLNLPGLHEELCETTGGPLLAAHVGEKRETTTLMEKILDDLVLASLVLLTRKFDKFDKIITLNGKLLYLLDIHGIKYYQNEDGAELSWGETDGAANESDRHRKKLRSAKSAARKEEAEPRSRTVATWCSGRGEWVVEKKRSKARGNRTPGLLAL</sequence>